<dbReference type="AlphaFoldDB" id="A0A8H6JSL0"/>
<dbReference type="InterPro" id="IPR036291">
    <property type="entry name" value="NAD(P)-bd_dom_sf"/>
</dbReference>
<dbReference type="EMBL" id="WIGN01000016">
    <property type="protein sequence ID" value="KAF6818248.1"/>
    <property type="molecule type" value="Genomic_DNA"/>
</dbReference>
<gene>
    <name evidence="2" type="ORF">CSOJ01_01889</name>
</gene>
<accession>A0A8H6JSL0</accession>
<protein>
    <submittedName>
        <fullName evidence="2">Short-chain dehydrogenase reductase</fullName>
    </submittedName>
</protein>
<dbReference type="GO" id="GO:0005737">
    <property type="term" value="C:cytoplasm"/>
    <property type="evidence" value="ECO:0007669"/>
    <property type="project" value="TreeGrafter"/>
</dbReference>
<dbReference type="SUPFAM" id="SSF51735">
    <property type="entry name" value="NAD(P)-binding Rossmann-fold domains"/>
    <property type="match status" value="1"/>
</dbReference>
<dbReference type="GO" id="GO:0016491">
    <property type="term" value="F:oxidoreductase activity"/>
    <property type="evidence" value="ECO:0007669"/>
    <property type="project" value="TreeGrafter"/>
</dbReference>
<dbReference type="PANTHER" id="PTHR43544:SF12">
    <property type="entry name" value="NAD(P)-BINDING ROSSMANN-FOLD SUPERFAMILY PROTEIN"/>
    <property type="match status" value="1"/>
</dbReference>
<keyword evidence="3" id="KW-1185">Reference proteome</keyword>
<sequence length="284" mass="30833">MSKPWILVCPSSRGIGLHLTRHLLRTTTSPILATTRSADTTAAKARILESLPGADATSAPTEAEKEKEDIASRLKVVRVDVTSEPTVLAAAEEASSLFPSSTHHLRLALAVPGILHPEKSPARIDMDDALETFRVNTLGQMLLMKHFCNFLPRRATSLGSSADEKGLPPGRAVWAAMSARVGSTSDNRTGGWYSYRASKAGVNSLAKSLDLWLAARSGERAMAVAYHPGTVRTGLSEAFWDTVPEGKLFEPEYAVERMVSVLTREVGIEGRGRCWDWQGKEILP</sequence>
<proteinExistence type="inferred from homology"/>
<dbReference type="Proteomes" id="UP000652219">
    <property type="component" value="Unassembled WGS sequence"/>
</dbReference>
<evidence type="ECO:0000313" key="3">
    <source>
        <dbReference type="Proteomes" id="UP000652219"/>
    </source>
</evidence>
<organism evidence="2 3">
    <name type="scientific">Colletotrichum sojae</name>
    <dbReference type="NCBI Taxonomy" id="2175907"/>
    <lineage>
        <taxon>Eukaryota</taxon>
        <taxon>Fungi</taxon>
        <taxon>Dikarya</taxon>
        <taxon>Ascomycota</taxon>
        <taxon>Pezizomycotina</taxon>
        <taxon>Sordariomycetes</taxon>
        <taxon>Hypocreomycetidae</taxon>
        <taxon>Glomerellales</taxon>
        <taxon>Glomerellaceae</taxon>
        <taxon>Colletotrichum</taxon>
        <taxon>Colletotrichum orchidearum species complex</taxon>
    </lineage>
</organism>
<evidence type="ECO:0000256" key="1">
    <source>
        <dbReference type="ARBA" id="ARBA00006484"/>
    </source>
</evidence>
<dbReference type="Gene3D" id="3.40.50.720">
    <property type="entry name" value="NAD(P)-binding Rossmann-like Domain"/>
    <property type="match status" value="1"/>
</dbReference>
<evidence type="ECO:0000313" key="2">
    <source>
        <dbReference type="EMBL" id="KAF6818248.1"/>
    </source>
</evidence>
<comment type="similarity">
    <text evidence="1">Belongs to the short-chain dehydrogenases/reductases (SDR) family.</text>
</comment>
<comment type="caution">
    <text evidence="2">The sequence shown here is derived from an EMBL/GenBank/DDBJ whole genome shotgun (WGS) entry which is preliminary data.</text>
</comment>
<reference evidence="2 3" key="1">
    <citation type="journal article" date="2020" name="Phytopathology">
        <title>Genome Sequence Resources of Colletotrichum truncatum, C. plurivorum, C. musicola, and C. sojae: Four Species Pathogenic to Soybean (Glycine max).</title>
        <authorList>
            <person name="Rogerio F."/>
            <person name="Boufleur T.R."/>
            <person name="Ciampi-Guillardi M."/>
            <person name="Sukno S.A."/>
            <person name="Thon M.R."/>
            <person name="Massola Junior N.S."/>
            <person name="Baroncelli R."/>
        </authorList>
    </citation>
    <scope>NUCLEOTIDE SEQUENCE [LARGE SCALE GENOMIC DNA]</scope>
    <source>
        <strain evidence="2 3">LFN0009</strain>
    </source>
</reference>
<name>A0A8H6JSL0_9PEZI</name>
<dbReference type="InterPro" id="IPR051468">
    <property type="entry name" value="Fungal_SecMetab_SDRs"/>
</dbReference>
<dbReference type="PANTHER" id="PTHR43544">
    <property type="entry name" value="SHORT-CHAIN DEHYDROGENASE/REDUCTASE"/>
    <property type="match status" value="1"/>
</dbReference>